<evidence type="ECO:0000313" key="8">
    <source>
        <dbReference type="Proteomes" id="UP000246569"/>
    </source>
</evidence>
<dbReference type="Proteomes" id="UP000246569">
    <property type="component" value="Unassembled WGS sequence"/>
</dbReference>
<comment type="similarity">
    <text evidence="2">Belongs to the PpiC/parvulin rotamase family.</text>
</comment>
<dbReference type="EC" id="5.2.1.8" evidence="3"/>
<name>A0A317MU47_9GAMM</name>
<comment type="caution">
    <text evidence="7">The sequence shown here is derived from an EMBL/GenBank/DDBJ whole genome shotgun (WGS) entry which is preliminary data.</text>
</comment>
<evidence type="ECO:0000256" key="2">
    <source>
        <dbReference type="ARBA" id="ARBA00007656"/>
    </source>
</evidence>
<dbReference type="InterPro" id="IPR050245">
    <property type="entry name" value="PrsA_foldase"/>
</dbReference>
<keyword evidence="4 5" id="KW-0697">Rotamase</keyword>
<dbReference type="RefSeq" id="WP_246004638.1">
    <property type="nucleotide sequence ID" value="NZ_QGTJ01000006.1"/>
</dbReference>
<dbReference type="AlphaFoldDB" id="A0A317MU47"/>
<proteinExistence type="inferred from homology"/>
<keyword evidence="8" id="KW-1185">Reference proteome</keyword>
<evidence type="ECO:0000259" key="6">
    <source>
        <dbReference type="PROSITE" id="PS50198"/>
    </source>
</evidence>
<organism evidence="7 8">
    <name type="scientific">Plasticicumulans acidivorans</name>
    <dbReference type="NCBI Taxonomy" id="886464"/>
    <lineage>
        <taxon>Bacteria</taxon>
        <taxon>Pseudomonadati</taxon>
        <taxon>Pseudomonadota</taxon>
        <taxon>Gammaproteobacteria</taxon>
        <taxon>Candidatus Competibacteraceae</taxon>
        <taxon>Plasticicumulans</taxon>
    </lineage>
</organism>
<dbReference type="EMBL" id="QGTJ01000006">
    <property type="protein sequence ID" value="PWV61165.1"/>
    <property type="molecule type" value="Genomic_DNA"/>
</dbReference>
<gene>
    <name evidence="7" type="ORF">C7443_106179</name>
</gene>
<dbReference type="PANTHER" id="PTHR47245">
    <property type="entry name" value="PEPTIDYLPROLYL ISOMERASE"/>
    <property type="match status" value="1"/>
</dbReference>
<dbReference type="Pfam" id="PF00639">
    <property type="entry name" value="Rotamase"/>
    <property type="match status" value="1"/>
</dbReference>
<evidence type="ECO:0000256" key="4">
    <source>
        <dbReference type="ARBA" id="ARBA00023110"/>
    </source>
</evidence>
<dbReference type="PROSITE" id="PS01096">
    <property type="entry name" value="PPIC_PPIASE_1"/>
    <property type="match status" value="1"/>
</dbReference>
<sequence>MSPITVNGVSISADAIRDETAHHRAATPEQAEQAAATALVLRELLRQEALRLGIEATDEDAAVDALIAREVQVPAADEDTCRRFFEANRDFFRTPALYEVDHILFAAAPGVTPDREAARSAAQSVLAELQTAPDRFAELARSHSACPSKEQGGNLGQIGPGQTVPEFEQALEQIPAGSIGAEPVETRFGFHLIRVNRAYPRRPLPFESVQQKIGEYLESSVRQTGVRQYLGILIGRATITGIDLGAGDGSPLVQ</sequence>
<comment type="catalytic activity">
    <reaction evidence="1">
        <text>[protein]-peptidylproline (omega=180) = [protein]-peptidylproline (omega=0)</text>
        <dbReference type="Rhea" id="RHEA:16237"/>
        <dbReference type="Rhea" id="RHEA-COMP:10747"/>
        <dbReference type="Rhea" id="RHEA-COMP:10748"/>
        <dbReference type="ChEBI" id="CHEBI:83833"/>
        <dbReference type="ChEBI" id="CHEBI:83834"/>
        <dbReference type="EC" id="5.2.1.8"/>
    </reaction>
</comment>
<dbReference type="InterPro" id="IPR000297">
    <property type="entry name" value="PPIase_PpiC"/>
</dbReference>
<dbReference type="PANTHER" id="PTHR47245:SF2">
    <property type="entry name" value="PEPTIDYL-PROLYL CIS-TRANS ISOMERASE HP_0175-RELATED"/>
    <property type="match status" value="1"/>
</dbReference>
<protein>
    <recommendedName>
        <fullName evidence="3">peptidylprolyl isomerase</fullName>
        <ecNumber evidence="3">5.2.1.8</ecNumber>
    </recommendedName>
</protein>
<dbReference type="InterPro" id="IPR027304">
    <property type="entry name" value="Trigger_fact/SurA_dom_sf"/>
</dbReference>
<evidence type="ECO:0000256" key="1">
    <source>
        <dbReference type="ARBA" id="ARBA00000971"/>
    </source>
</evidence>
<evidence type="ECO:0000256" key="5">
    <source>
        <dbReference type="PROSITE-ProRule" id="PRU00278"/>
    </source>
</evidence>
<keyword evidence="5 7" id="KW-0413">Isomerase</keyword>
<evidence type="ECO:0000256" key="3">
    <source>
        <dbReference type="ARBA" id="ARBA00013194"/>
    </source>
</evidence>
<dbReference type="SUPFAM" id="SSF54534">
    <property type="entry name" value="FKBP-like"/>
    <property type="match status" value="1"/>
</dbReference>
<accession>A0A317MU47</accession>
<feature type="domain" description="PpiC" evidence="6">
    <location>
        <begin position="95"/>
        <end position="197"/>
    </location>
</feature>
<dbReference type="InterPro" id="IPR046357">
    <property type="entry name" value="PPIase_dom_sf"/>
</dbReference>
<dbReference type="Gene3D" id="3.10.50.40">
    <property type="match status" value="1"/>
</dbReference>
<dbReference type="GO" id="GO:0003755">
    <property type="term" value="F:peptidyl-prolyl cis-trans isomerase activity"/>
    <property type="evidence" value="ECO:0007669"/>
    <property type="project" value="UniProtKB-KW"/>
</dbReference>
<dbReference type="SUPFAM" id="SSF109998">
    <property type="entry name" value="Triger factor/SurA peptide-binding domain-like"/>
    <property type="match status" value="1"/>
</dbReference>
<evidence type="ECO:0000313" key="7">
    <source>
        <dbReference type="EMBL" id="PWV61165.1"/>
    </source>
</evidence>
<dbReference type="InterPro" id="IPR023058">
    <property type="entry name" value="PPIase_PpiC_CS"/>
</dbReference>
<dbReference type="PROSITE" id="PS50198">
    <property type="entry name" value="PPIC_PPIASE_2"/>
    <property type="match status" value="1"/>
</dbReference>
<reference evidence="7 8" key="1">
    <citation type="submission" date="2018-05" db="EMBL/GenBank/DDBJ databases">
        <title>Genomic Encyclopedia of Type Strains, Phase IV (KMG-IV): sequencing the most valuable type-strain genomes for metagenomic binning, comparative biology and taxonomic classification.</title>
        <authorList>
            <person name="Goeker M."/>
        </authorList>
    </citation>
    <scope>NUCLEOTIDE SEQUENCE [LARGE SCALE GENOMIC DNA]</scope>
    <source>
        <strain evidence="7 8">DSM 23606</strain>
    </source>
</reference>